<feature type="domain" description="Carrier" evidence="5">
    <location>
        <begin position="2135"/>
        <end position="2211"/>
    </location>
</feature>
<name>A0ABR0BNH2_PURLI</name>
<dbReference type="CDD" id="cd05918">
    <property type="entry name" value="A_NRPS_SidN3_like"/>
    <property type="match status" value="2"/>
</dbReference>
<dbReference type="InterPro" id="IPR042099">
    <property type="entry name" value="ANL_N_sf"/>
</dbReference>
<comment type="caution">
    <text evidence="6">The sequence shown here is derived from an EMBL/GenBank/DDBJ whole genome shotgun (WGS) entry which is preliminary data.</text>
</comment>
<dbReference type="InterPro" id="IPR006162">
    <property type="entry name" value="Ppantetheine_attach_site"/>
</dbReference>
<evidence type="ECO:0000256" key="1">
    <source>
        <dbReference type="ARBA" id="ARBA00022450"/>
    </source>
</evidence>
<keyword evidence="1" id="KW-0596">Phosphopantetheine</keyword>
<dbReference type="InterPro" id="IPR023213">
    <property type="entry name" value="CAT-like_dom_sf"/>
</dbReference>
<keyword evidence="2" id="KW-0597">Phosphoprotein</keyword>
<feature type="domain" description="Carrier" evidence="5">
    <location>
        <begin position="528"/>
        <end position="601"/>
    </location>
</feature>
<dbReference type="Gene3D" id="1.10.1200.10">
    <property type="entry name" value="ACP-like"/>
    <property type="match status" value="6"/>
</dbReference>
<dbReference type="PANTHER" id="PTHR45527:SF1">
    <property type="entry name" value="FATTY ACID SYNTHASE"/>
    <property type="match status" value="1"/>
</dbReference>
<evidence type="ECO:0000256" key="4">
    <source>
        <dbReference type="SAM" id="Coils"/>
    </source>
</evidence>
<dbReference type="InterPro" id="IPR036736">
    <property type="entry name" value="ACP-like_sf"/>
</dbReference>
<sequence length="4843" mass="529097">MTDTSGLSILNAKPKKLPGPQLLHHLIAPPGDSQALEYLAHGQKTSFTYRRLHDSAECIAKHITNELRPCKSPQEELVVPLLLPQSPLLYISQLAILKAGGAFCPLNLDAPPERIRFILKDVSASIVLTTADLAPKIPMDAGVTVIQVDNIDTTPSNGVTEHRKPGPDDLAYVMYTSGSTGTPKGVGISHSAAAQALLAHDRHIPQFFRFLQFAAPTFDVSVFEIFFPLFRGRTLISVRREEMLDDLPQVLRQMDVDACELTPSVAGSLLRKRDNAPRLKLLLTIGEMLNAPIVDEFGGGPGRESMLWAMYGPTEATIHCTLQPALLSSSSTGNIGSPLDTVSCFIIEPGTTAEGHNFKILPVGEAGELAVGGHQLAKGYLNRPEQTTSAFIPTQYGRVYRTGDRARITAKGTLECLGRLSSGQVKLRGQRIELGEIEQVILKTPGCHGAVAAVVDSNLVVFCAVDEDVAEDAVVTNCEKWLPRFMVPGEIALMSEFPRLPSGKVDTRKLKSDYSLQKSERMNNELAEELSAHDQAIVRAVSETLGLKVTTQTDLSFAGLDSLRAIRLASSLRNAGLETTATKLLRQRTVADVCANVHQRKDNVPGRQDGPCLSLLDRIEEIGADNAALQACEAQVEDIFPCTPLQSAMLAETAQNQHAYCNEIELRIAPGFAAADVEAAVMQVVNANEILRTGFTLWDGRHMAVLFKRFPDTIRLVSTFTEDLDFTTPSEFLRPFRVQVKSSADGAAQSALIHAHHATYDGWSADMMLADITALLQGAAMPPRPQFREVAQYHVGDHITTANDSARSFWSEQFLGWNRTPFPKLVARRSQNTIETTQASNSLSHDAVQSVSRQLGLSPQVFFQAALALAWSGIVGEQDVMLGFVTSGRTMPIDGIEEIIGPCLASLPLRVNLSGIATNLGLLRSIHATNRAIMEHCTLPLSDIKKIAGLSSVESLYDVLFVYQESPATKDSDTLLIRQAAHLDRLETNLLIEVEPREDTFLLQATFHSSHMSPDFVQHLLQQLQNVVTNIFNNIHDNIDIATDGLDGALSIYNPEPQSLEAVPDLAAIIERIATRVPSADALCFSTSWNDPAKQTLSYRDLNATANQMAHFLISSGAQIGQVVAIIMDKSPALYCSILAIVKAGCAYLPILPTTPLARVSEIFHQARTTLCLADDSALRALAPMHDVKLLSVNDVRLESFSRENLQIPADASRLAYVIYTSGTTGTPKGVAVTQGNIVSNIAHLSSTYPASSANQPRFLQACSQAFDVSVFEIFFAWHTGMCLCSATNDVLFEDLESSIRQLGITHLSLTPTVSSLIDPSNVPRVEFLVTAGEPLTQFVLNRWGDKLWQGYGPSETTNICSVKRMDRGEHIEHLGWVFPNTSVFVMPPSGLRPVPIGWLGDFCFGGDQVAQGYLNDPHLTGEKFSTHPEYGRIYRSGDLGRMLPDGSLVILGRLDDQLKLRGQRIEAGEVNSIVTNSDLAESAVTMSVRRRAGSPEQLACFYVPGRSNAEFNALDVGFETNHLLFGTLRSKVPAYMVPSYLIPVSQVPLTSSGKVDRRRLQASFEALSQDYLESASSSVQELSHDSHWNDMETSIATVIARARAVSRDDIRRWTPFPALGVDSITAIDLARALGLTLDRRVPISTILQNPSVAQLAKALDGDGTKSSSGPGRSKFDDICTQIATDIHGSVTQRTDNIEATLPCTPLQEAMLSQGQGSYCNKILLRLGIPADDMRSYWEYMTERHGILRTCFVTTKNAAFPIAQVVLRRWKVDWKTYDVHEPSLAGAAHEHLKVLPDPLDSGVPPVSFAFIRYKGSTFLSIICHHALYDGVAMENLWKEVESLAHGWTLPPPVPYKPFIQHALSLPDDVEDFWAGHFRGFRSSILFQRRSSADINQCTHSTSLDMPFAEVQGRLQTIGASLLSACQAAWSNVLSTACECPDIAFGNVVSGRTIDIEGLERLVAPCFNTVPMRKDMSRSVQNVELIRYFQNLNTEMIRYQFTSLRHVQKLANCQRRGLFDTLLLLQQPLREMDERVWTLEEDSGDMDVPLVCEVVPCPNLNSVVVNVHYDMGIVPGDAATAMADIFKHLFRQILEFPNASPLDKESLPPHLTLGLRDLVPKREKSQERIQQQADPGDWTHTERQIQTIVSELSKVPLANVTRSTSIFQLGLDSINAVQIASMLRQEGFKVSASDVIECSTCEKLARRITHAPNQKNEATTSSFELQKFSADVTPQIKERLPDLGPVEAVLPCTPVQSAMLVSFVQTGAHNYLNMVSYKLNKDVGVESLKAAWMAVECNHPMLRTGFLSVSHSDSSFAMIRYASGSTESMVESVGGNFDTQRWKTLSRSKILQSYHLPPWRVALVEAEEGITMHVLVHHALYDASSLDGILSAVADYLIGRACVFPQVEPALAEVLFRGVKDQAAAQKFWESQAGGVVVNKFPLMTPLRETATGLFAHRMKSSMDFVSLREATKSLGTSVQAAIQASWVRVLASYLGESSVTFGVTMSGRTTDAMQNAPIPCITTMPVIALNAKSNLDLLSSMMQFNVELHKHQYAPLSLVQKWLGHPASPVFDTLLVYQRREGLEASNQPWTLVNDDAMVDYAVSLEVEPAGDGSVQLCLTFAPDILPNEQASILLQQFDATLEHLLRDPDGSEDGLYKKRPELFAITPAPVPHIPAPVSFLHDFVERGASLHPDRVALEFVSGFESSSVVRQLWSYLEFDLLGNRVANLLREGSRTGDIIAIHFQKCPEAYFSILGILKAGCSFVALDPNAPRARKEFILRDSQATSLLTDKSTTVDFEVSMRLLRIDEGSLQKYADKAPQLGDEFTPENTCYCLYTSGTTGTPKGCEITHDNAVQAMMAFQHLFEGHWQEDSRWLQFAALHFDVSVLEQYWSWSTGITVVAAPRDLILDDLTGSINKLGITHIDLTPSLARLTHPDEVPSLCKGVFITGGESLKQEILDAWGSKAVIYNAYGPTEATIGVTTYPRVPVNGRPSNIGRQFLNVGSYVFQPGTEIPVLRGGVGELCVSGKLVGKGYLHRPDLTRERFPTLPDFGDRIYRTGDLVRILYDGCFDFLGRADDQVKLRGQRLEIGEINHAIRTGAPDVKDAATIVVRQESSGKDVLVSFLVGETDGAANLTVLPDTDGLAAKARAACLERLPGYMVPTYFLRLPHIPLSPNNKVEAKELKHLFGSLSYEDLIQFSAAAMTSNNSQVDQAALDKISQILADFSQVSRDSISASTSIFNLGVDSISALQLSTQLKSQGFPATSPVVLLRSPVVADLVAALSSKQPASGESSAVRAAKQAIQACHHRYRPLVCRELGVSPDDIEYIALCSPLQQGIISKALTDETRGAYFNSFVLTVDRTASIERVREAWDRLIDANAILRTVFLETPNGHVQAALKKSGIRWERRTTELGEKIDEIIRTTRQDWISRNREQILHPMHLTHLTAAGSDMIILHIFHALYDGNSFDLMNDYASALYHYRESQSGPEFLDALSHGPLGKYDHSRPFWVEHLDGWSRVHISAVAPPLDVGPPVIATRSVPLTQFEQLRASHNVTLQTVILALWTSVLQAHLGGKLTVGIIVSGRTINLQGVDRTIGPLFNTVPFFSKTLNGQTWPALIRRVHNFNTAVLAFQHVPLKDVQKWCSGGQALFDNLLAFQIEQPALDDAAAPWTIADSPSQPDYPLAMEVTRTRNGALRLALVAQSHVADIAVLEELLDRMEAAATSAQQGGFVVPGSVDITSCDAIQSEVPAMSGALDLTEEFRWTDQARLVQNEMASLADVPPEQISPFTTMLELGLDSIDVIKLSTRLKRHGLQISASRLLKGQAITRVLSDLSSDNVVSSPAVGDILDDLGPKLREQVQRANIDMGNVESILPPTALQESMVAGMLESDFEWYFNHDVLEVADSVDMDKLRAAWEQVIAQSPILRTGFVEIDDTSLDMSFCQVVFKQGAAHMASEDLSEFSETDTLTKAATRRAAKSRALSNIVQIAFATFGERRFVVLSLAHALYDGWSLGLLYQDLQAAYEGRAMSRPNPNLFISKALASQSSQARAFWSTYLDGVVPTVLAGQVQATAITQPSLHRAETASRTTPSEIAAFCKDNSVSLQVVCLACWAIVLAQRTRSLDVIFGLVLSGRDFDGAEDLMFPTMNTVAMRCLLHGSVTGFLKYLEETMADIREYQSFPLRKAQAAAKVATTEMFNSLFLLQKAPEEDSAAGRLLQSVDGVSAVDYPVCVEAEQTRERLVWRIACQSKFFSQQDSENLIENLDSVLEFFCGSPTSELLEFHGSGVSICGAAPETMNEGASAMPSQDGGELDEEKQSGVTALLIRETLSHVSGVPEDAIKPSSTIYHLGLDSISAIKVSVLLRKKGVTLRPRDLVTASSIRELANMATTAEEVVAEAAQPSETWVPPSDVDVDGPIVECGISASDVEIILPATPLQVYMLTAWSKSGGSIFYPQFCYRIEGVVEEAEIYRAWDRLVATTPILRTRLIATGSKDLPFVQVVASADAVQSKRLTQPLVRICVAKDQSDGAITFRLTIHHALYDGVSLPAIVAQLAGLLNEGEATAAEADNAPWASFAVRPMTASSRDARREFWTEYLRGASADVAPPAAVSSITDRTAFFDDVAIADTSELQLLAAQHGISLQALFLAAYARSIAGPSTSSILFGVYLANRSGEADAPSTLFPTLNLVPLNVVGLSPDVDLVAVAKTIQQDIHAVSSHGRADVGLWEIYEWTGVTVDSFVNFLSLPDEGPSPSTANVTVTPVKGGDVTATGGSFDSSVLLGEPWLQRNAVADAYPISIDVEAALQANGGLAIGVFGPREILSEDRARAMAGSVAALLRGAAAEAQ</sequence>
<dbReference type="SUPFAM" id="SSF52777">
    <property type="entry name" value="CoA-dependent acyltransferases"/>
    <property type="match status" value="12"/>
</dbReference>
<dbReference type="SMART" id="SM01294">
    <property type="entry name" value="PKS_PP_betabranch"/>
    <property type="match status" value="1"/>
</dbReference>
<dbReference type="CDD" id="cd19542">
    <property type="entry name" value="CT_NRPS-like"/>
    <property type="match status" value="1"/>
</dbReference>
<organism evidence="6 7">
    <name type="scientific">Purpureocillium lilacinum</name>
    <name type="common">Paecilomyces lilacinus</name>
    <dbReference type="NCBI Taxonomy" id="33203"/>
    <lineage>
        <taxon>Eukaryota</taxon>
        <taxon>Fungi</taxon>
        <taxon>Dikarya</taxon>
        <taxon>Ascomycota</taxon>
        <taxon>Pezizomycotina</taxon>
        <taxon>Sordariomycetes</taxon>
        <taxon>Hypocreomycetidae</taxon>
        <taxon>Hypocreales</taxon>
        <taxon>Ophiocordycipitaceae</taxon>
        <taxon>Purpureocillium</taxon>
    </lineage>
</organism>
<feature type="domain" description="Carrier" evidence="5">
    <location>
        <begin position="4318"/>
        <end position="4391"/>
    </location>
</feature>
<protein>
    <recommendedName>
        <fullName evidence="5">Carrier domain-containing protein</fullName>
    </recommendedName>
</protein>
<dbReference type="Pfam" id="PF00550">
    <property type="entry name" value="PP-binding"/>
    <property type="match status" value="6"/>
</dbReference>
<dbReference type="Proteomes" id="UP001287286">
    <property type="component" value="Unassembled WGS sequence"/>
</dbReference>
<dbReference type="Gene3D" id="3.30.559.30">
    <property type="entry name" value="Nonribosomal peptide synthetase, condensation domain"/>
    <property type="match status" value="6"/>
</dbReference>
<dbReference type="EMBL" id="JAWRVI010000049">
    <property type="protein sequence ID" value="KAK4084844.1"/>
    <property type="molecule type" value="Genomic_DNA"/>
</dbReference>
<evidence type="ECO:0000256" key="3">
    <source>
        <dbReference type="ARBA" id="ARBA00022598"/>
    </source>
</evidence>
<keyword evidence="4" id="KW-0175">Coiled coil</keyword>
<dbReference type="NCBIfam" id="TIGR01733">
    <property type="entry name" value="AA-adenyl-dom"/>
    <property type="match status" value="3"/>
</dbReference>
<dbReference type="Gene3D" id="3.30.559.10">
    <property type="entry name" value="Chloramphenicol acetyltransferase-like domain"/>
    <property type="match status" value="6"/>
</dbReference>
<dbReference type="Pfam" id="PF00668">
    <property type="entry name" value="Condensation"/>
    <property type="match status" value="6"/>
</dbReference>
<gene>
    <name evidence="6" type="ORF">Purlil1_10064</name>
</gene>
<dbReference type="PROSITE" id="PS50075">
    <property type="entry name" value="CARRIER"/>
    <property type="match status" value="5"/>
</dbReference>
<dbReference type="InterPro" id="IPR000873">
    <property type="entry name" value="AMP-dep_synth/lig_dom"/>
</dbReference>
<evidence type="ECO:0000313" key="7">
    <source>
        <dbReference type="Proteomes" id="UP001287286"/>
    </source>
</evidence>
<dbReference type="PROSITE" id="PS00455">
    <property type="entry name" value="AMP_BINDING"/>
    <property type="match status" value="2"/>
</dbReference>
<dbReference type="InterPro" id="IPR020845">
    <property type="entry name" value="AMP-binding_CS"/>
</dbReference>
<accession>A0ABR0BNH2</accession>
<dbReference type="InterPro" id="IPR001242">
    <property type="entry name" value="Condensation_dom"/>
</dbReference>
<dbReference type="SUPFAM" id="SSF56801">
    <property type="entry name" value="Acetyl-CoA synthetase-like"/>
    <property type="match status" value="3"/>
</dbReference>
<dbReference type="InterPro" id="IPR010071">
    <property type="entry name" value="AA_adenyl_dom"/>
</dbReference>
<dbReference type="NCBIfam" id="NF003417">
    <property type="entry name" value="PRK04813.1"/>
    <property type="match status" value="3"/>
</dbReference>
<dbReference type="Gene3D" id="3.40.50.12780">
    <property type="entry name" value="N-terminal domain of ligase-like"/>
    <property type="match status" value="3"/>
</dbReference>
<dbReference type="Gene3D" id="3.30.300.30">
    <property type="match status" value="3"/>
</dbReference>
<keyword evidence="3" id="KW-0436">Ligase</keyword>
<evidence type="ECO:0000313" key="6">
    <source>
        <dbReference type="EMBL" id="KAK4084844.1"/>
    </source>
</evidence>
<keyword evidence="7" id="KW-1185">Reference proteome</keyword>
<proteinExistence type="predicted"/>
<evidence type="ECO:0000256" key="2">
    <source>
        <dbReference type="ARBA" id="ARBA00022553"/>
    </source>
</evidence>
<feature type="coiled-coil region" evidence="4">
    <location>
        <begin position="3701"/>
        <end position="3728"/>
    </location>
</feature>
<dbReference type="PANTHER" id="PTHR45527">
    <property type="entry name" value="NONRIBOSOMAL PEPTIDE SYNTHETASE"/>
    <property type="match status" value="1"/>
</dbReference>
<dbReference type="PROSITE" id="PS00012">
    <property type="entry name" value="PHOSPHOPANTETHEINE"/>
    <property type="match status" value="4"/>
</dbReference>
<feature type="domain" description="Carrier" evidence="5">
    <location>
        <begin position="3214"/>
        <end position="3288"/>
    </location>
</feature>
<dbReference type="SUPFAM" id="SSF47336">
    <property type="entry name" value="ACP-like"/>
    <property type="match status" value="6"/>
</dbReference>
<dbReference type="InterPro" id="IPR045851">
    <property type="entry name" value="AMP-bd_C_sf"/>
</dbReference>
<dbReference type="InterPro" id="IPR009081">
    <property type="entry name" value="PP-bd_ACP"/>
</dbReference>
<feature type="domain" description="Carrier" evidence="5">
    <location>
        <begin position="1587"/>
        <end position="1664"/>
    </location>
</feature>
<dbReference type="Pfam" id="PF00501">
    <property type="entry name" value="AMP-binding"/>
    <property type="match status" value="3"/>
</dbReference>
<dbReference type="SMART" id="SM00823">
    <property type="entry name" value="PKS_PP"/>
    <property type="match status" value="6"/>
</dbReference>
<dbReference type="InterPro" id="IPR020806">
    <property type="entry name" value="PKS_PP-bd"/>
</dbReference>
<reference evidence="6 7" key="1">
    <citation type="journal article" date="2024" name="Microbiol. Resour. Announc.">
        <title>Genome annotations for the ascomycete fungi Trichoderma harzianum, Trichoderma aggressivum, and Purpureocillium lilacinum.</title>
        <authorList>
            <person name="Beijen E.P.W."/>
            <person name="Ohm R.A."/>
        </authorList>
    </citation>
    <scope>NUCLEOTIDE SEQUENCE [LARGE SCALE GENOMIC DNA]</scope>
    <source>
        <strain evidence="6 7">CBS 150709</strain>
    </source>
</reference>
<evidence type="ECO:0000259" key="5">
    <source>
        <dbReference type="PROSITE" id="PS50075"/>
    </source>
</evidence>